<reference evidence="1 2" key="1">
    <citation type="submission" date="2018-03" db="EMBL/GenBank/DDBJ databases">
        <title>Genome sequencing of Melaminivora sp.</title>
        <authorList>
            <person name="Kim S.-J."/>
            <person name="Heo J."/>
            <person name="Ahn J.-H."/>
            <person name="Kwon S.-W."/>
        </authorList>
    </citation>
    <scope>NUCLEOTIDE SEQUENCE [LARGE SCALE GENOMIC DNA]</scope>
    <source>
        <strain evidence="1 2">SC2-9</strain>
    </source>
</reference>
<dbReference type="InterPro" id="IPR014710">
    <property type="entry name" value="RmlC-like_jellyroll"/>
</dbReference>
<name>A0A2R3QEF8_9BURK</name>
<dbReference type="OrthoDB" id="8265259at2"/>
<dbReference type="SUPFAM" id="SSF51182">
    <property type="entry name" value="RmlC-like cupins"/>
    <property type="match status" value="1"/>
</dbReference>
<proteinExistence type="predicted"/>
<dbReference type="PANTHER" id="PTHR37694:SF1">
    <property type="entry name" value="SLR8022 PROTEIN"/>
    <property type="match status" value="1"/>
</dbReference>
<dbReference type="InterPro" id="IPR011051">
    <property type="entry name" value="RmlC_Cupin_sf"/>
</dbReference>
<dbReference type="PANTHER" id="PTHR37694">
    <property type="entry name" value="SLR8022 PROTEIN"/>
    <property type="match status" value="1"/>
</dbReference>
<dbReference type="AlphaFoldDB" id="A0A2R3QEF8"/>
<dbReference type="CDD" id="cd02230">
    <property type="entry name" value="cupin_HP0902-like"/>
    <property type="match status" value="1"/>
</dbReference>
<dbReference type="Proteomes" id="UP000237925">
    <property type="component" value="Chromosome"/>
</dbReference>
<keyword evidence="2" id="KW-1185">Reference proteome</keyword>
<evidence type="ECO:0000313" key="1">
    <source>
        <dbReference type="EMBL" id="AVO50140.1"/>
    </source>
</evidence>
<dbReference type="EMBL" id="CP027667">
    <property type="protein sequence ID" value="AVO50140.1"/>
    <property type="molecule type" value="Genomic_DNA"/>
</dbReference>
<protein>
    <submittedName>
        <fullName evidence="1">Cupin</fullName>
    </submittedName>
</protein>
<evidence type="ECO:0000313" key="2">
    <source>
        <dbReference type="Proteomes" id="UP000237925"/>
    </source>
</evidence>
<dbReference type="KEGG" id="mela:C6568_13430"/>
<sequence length="110" mass="11864">MALPHARSLKVVSLAPLGAALESTVSHAILKAGQLEAMRLVLRAGEQMQQHDAPGEATLQCLEGEVLLELPGRQETLRPGDWLHLPPRVHVTLRARQPSSLLLTICLLAG</sequence>
<dbReference type="RefSeq" id="WP_106684569.1">
    <property type="nucleotide sequence ID" value="NZ_CP027667.1"/>
</dbReference>
<gene>
    <name evidence="1" type="ORF">C6568_13430</name>
</gene>
<accession>A0A2R3QEF8</accession>
<organism evidence="1 2">
    <name type="scientific">Melaminivora suipulveris</name>
    <dbReference type="NCBI Taxonomy" id="2109913"/>
    <lineage>
        <taxon>Bacteria</taxon>
        <taxon>Pseudomonadati</taxon>
        <taxon>Pseudomonadota</taxon>
        <taxon>Betaproteobacteria</taxon>
        <taxon>Burkholderiales</taxon>
        <taxon>Comamonadaceae</taxon>
        <taxon>Melaminivora</taxon>
    </lineage>
</organism>
<dbReference type="Gene3D" id="2.60.120.10">
    <property type="entry name" value="Jelly Rolls"/>
    <property type="match status" value="1"/>
</dbReference>